<dbReference type="Gene3D" id="3.10.310.10">
    <property type="entry name" value="Diaminopimelate Epimerase, Chain A, domain 1"/>
    <property type="match status" value="2"/>
</dbReference>
<dbReference type="AlphaFoldDB" id="A0A9Q1CIE5"/>
<organism evidence="4 5">
    <name type="scientific">Holothuria leucospilota</name>
    <name type="common">Black long sea cucumber</name>
    <name type="synonym">Mertensiothuria leucospilota</name>
    <dbReference type="NCBI Taxonomy" id="206669"/>
    <lineage>
        <taxon>Eukaryota</taxon>
        <taxon>Metazoa</taxon>
        <taxon>Echinodermata</taxon>
        <taxon>Eleutherozoa</taxon>
        <taxon>Echinozoa</taxon>
        <taxon>Holothuroidea</taxon>
        <taxon>Aspidochirotacea</taxon>
        <taxon>Aspidochirotida</taxon>
        <taxon>Holothuriidae</taxon>
        <taxon>Holothuria</taxon>
    </lineage>
</organism>
<dbReference type="PIRSF" id="PIRSF029792">
    <property type="entry name" value="Pro_racemase"/>
    <property type="match status" value="1"/>
</dbReference>
<name>A0A9Q1CIE5_HOLLE</name>
<accession>A0A9Q1CIE5</accession>
<dbReference type="OrthoDB" id="6409228at2759"/>
<comment type="similarity">
    <text evidence="2">Belongs to the proline racemase family.</text>
</comment>
<comment type="caution">
    <text evidence="4">The sequence shown here is derived from an EMBL/GenBank/DDBJ whole genome shotgun (WGS) entry which is preliminary data.</text>
</comment>
<evidence type="ECO:0000313" key="5">
    <source>
        <dbReference type="Proteomes" id="UP001152320"/>
    </source>
</evidence>
<dbReference type="Proteomes" id="UP001152320">
    <property type="component" value="Chromosome 3"/>
</dbReference>
<evidence type="ECO:0000256" key="3">
    <source>
        <dbReference type="ARBA" id="ARBA00013105"/>
    </source>
</evidence>
<dbReference type="InterPro" id="IPR008794">
    <property type="entry name" value="Pro_racemase_fam"/>
</dbReference>
<dbReference type="Pfam" id="PF05544">
    <property type="entry name" value="Pro_racemase"/>
    <property type="match status" value="1"/>
</dbReference>
<dbReference type="SFLD" id="SFLDS00028">
    <property type="entry name" value="Proline_Racemase"/>
    <property type="match status" value="1"/>
</dbReference>
<reference evidence="4" key="1">
    <citation type="submission" date="2021-10" db="EMBL/GenBank/DDBJ databases">
        <title>Tropical sea cucumber genome reveals ecological adaptation and Cuvierian tubules defense mechanism.</title>
        <authorList>
            <person name="Chen T."/>
        </authorList>
    </citation>
    <scope>NUCLEOTIDE SEQUENCE</scope>
    <source>
        <strain evidence="4">Nanhai2018</strain>
        <tissue evidence="4">Muscle</tissue>
    </source>
</reference>
<keyword evidence="5" id="KW-1185">Reference proteome</keyword>
<gene>
    <name evidence="4" type="ORF">HOLleu_09133</name>
</gene>
<dbReference type="GO" id="GO:0050346">
    <property type="term" value="F:trans-L-3-hydroxyproline dehydratase activity"/>
    <property type="evidence" value="ECO:0007669"/>
    <property type="project" value="UniProtKB-EC"/>
</dbReference>
<dbReference type="SUPFAM" id="SSF54506">
    <property type="entry name" value="Diaminopimelate epimerase-like"/>
    <property type="match status" value="1"/>
</dbReference>
<comment type="catalytic activity">
    <reaction evidence="1">
        <text>trans-3-hydroxy-L-proline = 1-pyrroline-2-carboxylate + H2O</text>
        <dbReference type="Rhea" id="RHEA:10320"/>
        <dbReference type="ChEBI" id="CHEBI:15377"/>
        <dbReference type="ChEBI" id="CHEBI:39785"/>
        <dbReference type="ChEBI" id="CHEBI:57938"/>
        <dbReference type="EC" id="4.2.1.77"/>
    </reaction>
</comment>
<evidence type="ECO:0000313" key="4">
    <source>
        <dbReference type="EMBL" id="KAJ8045992.1"/>
    </source>
</evidence>
<evidence type="ECO:0000256" key="1">
    <source>
        <dbReference type="ARBA" id="ARBA00001148"/>
    </source>
</evidence>
<dbReference type="PANTHER" id="PTHR33442:SF1">
    <property type="entry name" value="TRANS-3-HYDROXY-L-PROLINE DEHYDRATASE"/>
    <property type="match status" value="1"/>
</dbReference>
<sequence length="349" mass="38630">MLQVEDSSMEVLTKQAVQIKTIEMHTGGHPVRIIVSGYPPLKGRTILEKRRFVKEKLDHLRKMLMFEPRGHEGMYGALLVEPDDKEAHLGVLFMHNEGYSTMCGHAVISLGRFAIDYGFVPAKEPECEVNIQCPCGLVKATVECKDGKTGDVHFQSVPAFVLQTDLEVQVPQFGKLLVDIAYGGAFYAFIADSDVGIDLNESSPDVIADIAWAVTTAAKKVVRLEHPDSDDLVFLYGTIITDGKDKWNEEPTSNLCVFGDKEIDRSPCGSGVTARVALQYHKGQLAMGQKRVFQNCHTKSQFTGMPVRETTCGRFKGIIVEVSGRGYYTGEATYVIEEEDIMGKGFLVR</sequence>
<dbReference type="FunFam" id="3.10.310.10:FF:000003">
    <property type="entry name" value="Proline racemase"/>
    <property type="match status" value="1"/>
</dbReference>
<dbReference type="EC" id="4.2.1.77" evidence="3"/>
<dbReference type="EMBL" id="JAIZAY010000003">
    <property type="protein sequence ID" value="KAJ8045992.1"/>
    <property type="molecule type" value="Genomic_DNA"/>
</dbReference>
<proteinExistence type="inferred from homology"/>
<evidence type="ECO:0000256" key="2">
    <source>
        <dbReference type="ARBA" id="ARBA00007529"/>
    </source>
</evidence>
<dbReference type="PANTHER" id="PTHR33442">
    <property type="entry name" value="TRANS-3-HYDROXY-L-PROLINE DEHYDRATASE"/>
    <property type="match status" value="1"/>
</dbReference>
<protein>
    <recommendedName>
        <fullName evidence="3">trans-L-3-hydroxyproline dehydratase</fullName>
        <ecNumber evidence="3">4.2.1.77</ecNumber>
    </recommendedName>
</protein>